<dbReference type="OrthoDB" id="415825at2759"/>
<dbReference type="HOGENOM" id="CLU_018354_10_1_1"/>
<evidence type="ECO:0000256" key="1">
    <source>
        <dbReference type="ARBA" id="ARBA00005466"/>
    </source>
</evidence>
<keyword evidence="4" id="KW-0560">Oxidoreductase</keyword>
<dbReference type="PROSITE" id="PS51387">
    <property type="entry name" value="FAD_PCMH"/>
    <property type="match status" value="1"/>
</dbReference>
<evidence type="ECO:0000259" key="6">
    <source>
        <dbReference type="PROSITE" id="PS51387"/>
    </source>
</evidence>
<dbReference type="GO" id="GO:0071949">
    <property type="term" value="F:FAD binding"/>
    <property type="evidence" value="ECO:0007669"/>
    <property type="project" value="InterPro"/>
</dbReference>
<keyword evidence="2" id="KW-0285">Flavoprotein</keyword>
<dbReference type="eggNOG" id="ENOG502QVGN">
    <property type="taxonomic scope" value="Eukaryota"/>
</dbReference>
<feature type="domain" description="FAD-binding PCMH-type" evidence="6">
    <location>
        <begin position="61"/>
        <end position="233"/>
    </location>
</feature>
<proteinExistence type="inferred from homology"/>
<dbReference type="EMBL" id="KB456269">
    <property type="protein sequence ID" value="EMF09348.1"/>
    <property type="molecule type" value="Genomic_DNA"/>
</dbReference>
<dbReference type="PANTHER" id="PTHR42973">
    <property type="entry name" value="BINDING OXIDOREDUCTASE, PUTATIVE (AFU_ORTHOLOGUE AFUA_1G17690)-RELATED"/>
    <property type="match status" value="1"/>
</dbReference>
<dbReference type="RefSeq" id="XP_016757469.1">
    <property type="nucleotide sequence ID" value="XM_016909961.1"/>
</dbReference>
<sequence length="495" mass="52779">MLVASLLAVIAFGYTNAKVITRQQEPFEACVVNAVDGKTEQYALPSGVNYTTSLNVYNLDHIYIPSAVAYPTSAEQVAALVKCACSAGVAVQALSGGHSFLNFGLGGQNGSLSIRLGFINDIFYDVSAETMSFGTGNLLSTLTKELEANERTAAYSSIGSIGTGGHFAIGGLGPLSRLHGLAADQIVEAEVVLADGSIVTASESVNEDIFFAIRGAAWSFGIVTSITIRTQPIVPSIPYSYVVPGNSSTLAAVLSAWQSLVTQKQLPREFSSTAYIYEGFAVLIGTYFGSQVDFSKVGLDSITAHAIPTRTVLDVLDQANITASGAKPSSIFSTLFTSHTPAHFYAKSLKFTQDTLPSPPVLTEIVDYALGNATDPGTPLWFILFDLAGGKINDVPSNATSYFHRDALLWLQSYTVNLVGDGGVSARQKGFLNGLNKKIRELVPGVDDAAYPGYVDDGLEDFATSYWGGNVERLRGIKARYDFENVFRNGQSIRV</sequence>
<organism evidence="7 8">
    <name type="scientific">Sphaerulina musiva (strain SO2202)</name>
    <name type="common">Poplar stem canker fungus</name>
    <name type="synonym">Septoria musiva</name>
    <dbReference type="NCBI Taxonomy" id="692275"/>
    <lineage>
        <taxon>Eukaryota</taxon>
        <taxon>Fungi</taxon>
        <taxon>Dikarya</taxon>
        <taxon>Ascomycota</taxon>
        <taxon>Pezizomycotina</taxon>
        <taxon>Dothideomycetes</taxon>
        <taxon>Dothideomycetidae</taxon>
        <taxon>Mycosphaerellales</taxon>
        <taxon>Mycosphaerellaceae</taxon>
        <taxon>Sphaerulina</taxon>
    </lineage>
</organism>
<reference evidence="7 8" key="1">
    <citation type="journal article" date="2012" name="PLoS Pathog.">
        <title>Diverse lifestyles and strategies of plant pathogenesis encoded in the genomes of eighteen Dothideomycetes fungi.</title>
        <authorList>
            <person name="Ohm R.A."/>
            <person name="Feau N."/>
            <person name="Henrissat B."/>
            <person name="Schoch C.L."/>
            <person name="Horwitz B.A."/>
            <person name="Barry K.W."/>
            <person name="Condon B.J."/>
            <person name="Copeland A.C."/>
            <person name="Dhillon B."/>
            <person name="Glaser F."/>
            <person name="Hesse C.N."/>
            <person name="Kosti I."/>
            <person name="LaButti K."/>
            <person name="Lindquist E.A."/>
            <person name="Lucas S."/>
            <person name="Salamov A.A."/>
            <person name="Bradshaw R.E."/>
            <person name="Ciuffetti L."/>
            <person name="Hamelin R.C."/>
            <person name="Kema G.H.J."/>
            <person name="Lawrence C."/>
            <person name="Scott J.A."/>
            <person name="Spatafora J.W."/>
            <person name="Turgeon B.G."/>
            <person name="de Wit P.J.G.M."/>
            <person name="Zhong S."/>
            <person name="Goodwin S.B."/>
            <person name="Grigoriev I.V."/>
        </authorList>
    </citation>
    <scope>NUCLEOTIDE SEQUENCE [LARGE SCALE GENOMIC DNA]</scope>
    <source>
        <strain evidence="7 8">SO2202</strain>
    </source>
</reference>
<evidence type="ECO:0000256" key="4">
    <source>
        <dbReference type="ARBA" id="ARBA00023002"/>
    </source>
</evidence>
<dbReference type="GO" id="GO:0016491">
    <property type="term" value="F:oxidoreductase activity"/>
    <property type="evidence" value="ECO:0007669"/>
    <property type="project" value="UniProtKB-KW"/>
</dbReference>
<keyword evidence="3" id="KW-0274">FAD</keyword>
<feature type="signal peptide" evidence="5">
    <location>
        <begin position="1"/>
        <end position="17"/>
    </location>
</feature>
<dbReference type="PANTHER" id="PTHR42973:SF17">
    <property type="entry name" value="OXIDASE, PUTATIVE (AFU_ORTHOLOGUE AFUA_6G14340)-RELATED"/>
    <property type="match status" value="1"/>
</dbReference>
<evidence type="ECO:0000256" key="2">
    <source>
        <dbReference type="ARBA" id="ARBA00022630"/>
    </source>
</evidence>
<dbReference type="Gene3D" id="3.40.462.20">
    <property type="match status" value="1"/>
</dbReference>
<dbReference type="Gene3D" id="3.30.465.10">
    <property type="match status" value="1"/>
</dbReference>
<evidence type="ECO:0000256" key="5">
    <source>
        <dbReference type="SAM" id="SignalP"/>
    </source>
</evidence>
<protein>
    <submittedName>
        <fullName evidence="7">Glucooligosaccharide oxidase</fullName>
    </submittedName>
</protein>
<dbReference type="AlphaFoldDB" id="N1QFQ9"/>
<keyword evidence="8" id="KW-1185">Reference proteome</keyword>
<dbReference type="InterPro" id="IPR050416">
    <property type="entry name" value="FAD-linked_Oxidoreductase"/>
</dbReference>
<accession>N1QFQ9</accession>
<dbReference type="OMA" id="IFIRAMP"/>
<dbReference type="Pfam" id="PF08031">
    <property type="entry name" value="BBE"/>
    <property type="match status" value="1"/>
</dbReference>
<dbReference type="GeneID" id="27907098"/>
<dbReference type="Pfam" id="PF01565">
    <property type="entry name" value="FAD_binding_4"/>
    <property type="match status" value="1"/>
</dbReference>
<gene>
    <name evidence="7" type="ORF">SEPMUDRAFT_71979</name>
</gene>
<evidence type="ECO:0000256" key="3">
    <source>
        <dbReference type="ARBA" id="ARBA00022827"/>
    </source>
</evidence>
<name>N1QFQ9_SPHMS</name>
<evidence type="ECO:0000313" key="7">
    <source>
        <dbReference type="EMBL" id="EMF09348.1"/>
    </source>
</evidence>
<dbReference type="STRING" id="692275.N1QFQ9"/>
<dbReference type="InterPro" id="IPR006094">
    <property type="entry name" value="Oxid_FAD_bind_N"/>
</dbReference>
<feature type="chain" id="PRO_5004110792" evidence="5">
    <location>
        <begin position="18"/>
        <end position="495"/>
    </location>
</feature>
<dbReference type="InterPro" id="IPR016166">
    <property type="entry name" value="FAD-bd_PCMH"/>
</dbReference>
<comment type="similarity">
    <text evidence="1">Belongs to the oxygen-dependent FAD-linked oxidoreductase family.</text>
</comment>
<evidence type="ECO:0000313" key="8">
    <source>
        <dbReference type="Proteomes" id="UP000016931"/>
    </source>
</evidence>
<dbReference type="InterPro" id="IPR036318">
    <property type="entry name" value="FAD-bd_PCMH-like_sf"/>
</dbReference>
<dbReference type="InterPro" id="IPR012951">
    <property type="entry name" value="BBE"/>
</dbReference>
<dbReference type="SUPFAM" id="SSF56176">
    <property type="entry name" value="FAD-binding/transporter-associated domain-like"/>
    <property type="match status" value="1"/>
</dbReference>
<dbReference type="InterPro" id="IPR016169">
    <property type="entry name" value="FAD-bd_PCMH_sub2"/>
</dbReference>
<keyword evidence="5" id="KW-0732">Signal</keyword>
<dbReference type="Proteomes" id="UP000016931">
    <property type="component" value="Unassembled WGS sequence"/>
</dbReference>